<dbReference type="EMBL" id="BGPR01129779">
    <property type="protein sequence ID" value="GBN42953.1"/>
    <property type="molecule type" value="Genomic_DNA"/>
</dbReference>
<gene>
    <name evidence="2" type="ORF">AVEN_102039_1</name>
    <name evidence="3" type="ORF">AVEN_46471_1</name>
    <name evidence="4" type="ORF">AVEN_90918_1</name>
</gene>
<evidence type="ECO:0000313" key="4">
    <source>
        <dbReference type="EMBL" id="GBN42975.1"/>
    </source>
</evidence>
<dbReference type="EMBL" id="BGPR01129772">
    <property type="protein sequence ID" value="GBN42933.1"/>
    <property type="molecule type" value="Genomic_DNA"/>
</dbReference>
<sequence>IPWPGGPPRLPDRRFECSRPDSSEFDLMTWIKCHNSRKWKIQERAVYSCTVFMSDQSAQNYGIRSKPSCRGHGVLVLRSRSRGRRVPDSKPDSTEDLSCMGPDAR</sequence>
<evidence type="ECO:0000256" key="1">
    <source>
        <dbReference type="SAM" id="MobiDB-lite"/>
    </source>
</evidence>
<dbReference type="AlphaFoldDB" id="A0A4Y2NTR5"/>
<protein>
    <submittedName>
        <fullName evidence="4">Uncharacterized protein</fullName>
    </submittedName>
</protein>
<dbReference type="EMBL" id="BGPR01129785">
    <property type="protein sequence ID" value="GBN42975.1"/>
    <property type="molecule type" value="Genomic_DNA"/>
</dbReference>
<evidence type="ECO:0000313" key="5">
    <source>
        <dbReference type="Proteomes" id="UP000499080"/>
    </source>
</evidence>
<dbReference type="Proteomes" id="UP000499080">
    <property type="component" value="Unassembled WGS sequence"/>
</dbReference>
<name>A0A4Y2NTR5_ARAVE</name>
<feature type="non-terminal residue" evidence="4">
    <location>
        <position position="1"/>
    </location>
</feature>
<proteinExistence type="predicted"/>
<comment type="caution">
    <text evidence="4">The sequence shown here is derived from an EMBL/GenBank/DDBJ whole genome shotgun (WGS) entry which is preliminary data.</text>
</comment>
<organism evidence="4 5">
    <name type="scientific">Araneus ventricosus</name>
    <name type="common">Orbweaver spider</name>
    <name type="synonym">Epeira ventricosa</name>
    <dbReference type="NCBI Taxonomy" id="182803"/>
    <lineage>
        <taxon>Eukaryota</taxon>
        <taxon>Metazoa</taxon>
        <taxon>Ecdysozoa</taxon>
        <taxon>Arthropoda</taxon>
        <taxon>Chelicerata</taxon>
        <taxon>Arachnida</taxon>
        <taxon>Araneae</taxon>
        <taxon>Araneomorphae</taxon>
        <taxon>Entelegynae</taxon>
        <taxon>Araneoidea</taxon>
        <taxon>Araneidae</taxon>
        <taxon>Araneus</taxon>
    </lineage>
</organism>
<accession>A0A4Y2NTR5</accession>
<evidence type="ECO:0000313" key="3">
    <source>
        <dbReference type="EMBL" id="GBN42953.1"/>
    </source>
</evidence>
<feature type="region of interest" description="Disordered" evidence="1">
    <location>
        <begin position="80"/>
        <end position="105"/>
    </location>
</feature>
<evidence type="ECO:0000313" key="2">
    <source>
        <dbReference type="EMBL" id="GBN42933.1"/>
    </source>
</evidence>
<keyword evidence="5" id="KW-1185">Reference proteome</keyword>
<reference evidence="4 5" key="1">
    <citation type="journal article" date="2019" name="Sci. Rep.">
        <title>Orb-weaving spider Araneus ventricosus genome elucidates the spidroin gene catalogue.</title>
        <authorList>
            <person name="Kono N."/>
            <person name="Nakamura H."/>
            <person name="Ohtoshi R."/>
            <person name="Moran D.A.P."/>
            <person name="Shinohara A."/>
            <person name="Yoshida Y."/>
            <person name="Fujiwara M."/>
            <person name="Mori M."/>
            <person name="Tomita M."/>
            <person name="Arakawa K."/>
        </authorList>
    </citation>
    <scope>NUCLEOTIDE SEQUENCE [LARGE SCALE GENOMIC DNA]</scope>
</reference>